<protein>
    <submittedName>
        <fullName evidence="2">HD family phosphohydrolase</fullName>
    </submittedName>
</protein>
<name>A0A6F8PPF2_9GAMM</name>
<accession>A0A6F8PPF2</accession>
<dbReference type="SUPFAM" id="SSF109604">
    <property type="entry name" value="HD-domain/PDEase-like"/>
    <property type="match status" value="1"/>
</dbReference>
<dbReference type="PROSITE" id="PS51833">
    <property type="entry name" value="HDOD"/>
    <property type="match status" value="1"/>
</dbReference>
<proteinExistence type="predicted"/>
<sequence>MMPAEIVELQRLFSSTEFPDMQEVASIIERNTVLSGEVIKLANQPIFLRKGADQVKSIKGALDALGVGRVKNLVIGLGFKAQVKGHVFDALIDHSLDIARVSAAVSRWVDGVDADEAYLAGLFHNAGAFILAMKFDDYEDFFYKTITHCYSGLAREAQRYKVSHNVYGLLISKKWNLDNVFSQVILVHHQKDLSKIANEKVRTLVAIIQLANAIVSEVSFDTYLGSEVREMSENAQQELLIAPDVVSEIRLSVMSNSL</sequence>
<reference evidence="3" key="1">
    <citation type="submission" date="2019-11" db="EMBL/GenBank/DDBJ databases">
        <title>Isolation and characterization of two novel species in the genus Thiomicrorhabdus.</title>
        <authorList>
            <person name="Mochizuki J."/>
            <person name="Kojima H."/>
            <person name="Fukui M."/>
        </authorList>
    </citation>
    <scope>NUCLEOTIDE SEQUENCE [LARGE SCALE GENOMIC DNA]</scope>
    <source>
        <strain evidence="3">AkT22</strain>
    </source>
</reference>
<keyword evidence="3" id="KW-1185">Reference proteome</keyword>
<evidence type="ECO:0000313" key="3">
    <source>
        <dbReference type="Proteomes" id="UP000501466"/>
    </source>
</evidence>
<gene>
    <name evidence="2" type="ORF">THMIRHAT_17480</name>
</gene>
<organism evidence="2 3">
    <name type="scientific">Thiosulfativibrio zosterae</name>
    <dbReference type="NCBI Taxonomy" id="2675053"/>
    <lineage>
        <taxon>Bacteria</taxon>
        <taxon>Pseudomonadati</taxon>
        <taxon>Pseudomonadota</taxon>
        <taxon>Gammaproteobacteria</taxon>
        <taxon>Thiotrichales</taxon>
        <taxon>Piscirickettsiaceae</taxon>
        <taxon>Thiosulfativibrio</taxon>
    </lineage>
</organism>
<dbReference type="GO" id="GO:0016787">
    <property type="term" value="F:hydrolase activity"/>
    <property type="evidence" value="ECO:0007669"/>
    <property type="project" value="UniProtKB-KW"/>
</dbReference>
<dbReference type="Gene3D" id="1.10.3210.10">
    <property type="entry name" value="Hypothetical protein af1432"/>
    <property type="match status" value="1"/>
</dbReference>
<dbReference type="InterPro" id="IPR013976">
    <property type="entry name" value="HDOD"/>
</dbReference>
<dbReference type="EMBL" id="AP021888">
    <property type="protein sequence ID" value="BBP44002.1"/>
    <property type="molecule type" value="Genomic_DNA"/>
</dbReference>
<dbReference type="InterPro" id="IPR052340">
    <property type="entry name" value="RNase_Y/CdgJ"/>
</dbReference>
<dbReference type="Pfam" id="PF08668">
    <property type="entry name" value="HDOD"/>
    <property type="match status" value="1"/>
</dbReference>
<evidence type="ECO:0000259" key="1">
    <source>
        <dbReference type="PROSITE" id="PS51833"/>
    </source>
</evidence>
<feature type="domain" description="HDOD" evidence="1">
    <location>
        <begin position="1"/>
        <end position="191"/>
    </location>
</feature>
<evidence type="ECO:0000313" key="2">
    <source>
        <dbReference type="EMBL" id="BBP44002.1"/>
    </source>
</evidence>
<dbReference type="KEGG" id="tzo:THMIRHAT_17480"/>
<dbReference type="Proteomes" id="UP000501466">
    <property type="component" value="Chromosome"/>
</dbReference>
<keyword evidence="2" id="KW-0378">Hydrolase</keyword>
<dbReference type="PANTHER" id="PTHR33525">
    <property type="match status" value="1"/>
</dbReference>
<dbReference type="PANTHER" id="PTHR33525:SF6">
    <property type="entry name" value="HDOD DOMAIN-CONTAINING PROTEIN"/>
    <property type="match status" value="1"/>
</dbReference>
<dbReference type="AlphaFoldDB" id="A0A6F8PPF2"/>